<protein>
    <submittedName>
        <fullName evidence="3">Uncharacterized protein</fullName>
    </submittedName>
</protein>
<sequence length="170" mass="18314">MGKGEKRGGRARAGGRRVHHHQHRRHRPQGSYLYRTIGMARGSRTGHYVFGIWLFVFASFLTVTGIALTVVFSTNFNSYYHLIMVAAGGVLMALAVFMCASAKRKAAAATNSTAAEAVTTVERDSGTHQTAGTSLQPTETPASDATPHGDTMPGQPMDTSGISHPRYFSM</sequence>
<evidence type="ECO:0000313" key="3">
    <source>
        <dbReference type="EMBL" id="EEN55249.1"/>
    </source>
</evidence>
<keyword evidence="2" id="KW-1133">Transmembrane helix</keyword>
<dbReference type="AlphaFoldDB" id="C3YWK5"/>
<feature type="transmembrane region" description="Helical" evidence="2">
    <location>
        <begin position="78"/>
        <end position="100"/>
    </location>
</feature>
<evidence type="ECO:0000256" key="2">
    <source>
        <dbReference type="SAM" id="Phobius"/>
    </source>
</evidence>
<feature type="compositionally biased region" description="Polar residues" evidence="1">
    <location>
        <begin position="127"/>
        <end position="143"/>
    </location>
</feature>
<dbReference type="EMBL" id="GG666561">
    <property type="protein sequence ID" value="EEN55249.1"/>
    <property type="molecule type" value="Genomic_DNA"/>
</dbReference>
<dbReference type="InParanoid" id="C3YWK5"/>
<feature type="region of interest" description="Disordered" evidence="1">
    <location>
        <begin position="119"/>
        <end position="170"/>
    </location>
</feature>
<proteinExistence type="predicted"/>
<reference evidence="3" key="1">
    <citation type="journal article" date="2008" name="Nature">
        <title>The amphioxus genome and the evolution of the chordate karyotype.</title>
        <authorList>
            <consortium name="US DOE Joint Genome Institute (JGI-PGF)"/>
            <person name="Putnam N.H."/>
            <person name="Butts T."/>
            <person name="Ferrier D.E.K."/>
            <person name="Furlong R.F."/>
            <person name="Hellsten U."/>
            <person name="Kawashima T."/>
            <person name="Robinson-Rechavi M."/>
            <person name="Shoguchi E."/>
            <person name="Terry A."/>
            <person name="Yu J.-K."/>
            <person name="Benito-Gutierrez E.L."/>
            <person name="Dubchak I."/>
            <person name="Garcia-Fernandez J."/>
            <person name="Gibson-Brown J.J."/>
            <person name="Grigoriev I.V."/>
            <person name="Horton A.C."/>
            <person name="de Jong P.J."/>
            <person name="Jurka J."/>
            <person name="Kapitonov V.V."/>
            <person name="Kohara Y."/>
            <person name="Kuroki Y."/>
            <person name="Lindquist E."/>
            <person name="Lucas S."/>
            <person name="Osoegawa K."/>
            <person name="Pennacchio L.A."/>
            <person name="Salamov A.A."/>
            <person name="Satou Y."/>
            <person name="Sauka-Spengler T."/>
            <person name="Schmutz J."/>
            <person name="Shin-I T."/>
            <person name="Toyoda A."/>
            <person name="Bronner-Fraser M."/>
            <person name="Fujiyama A."/>
            <person name="Holland L.Z."/>
            <person name="Holland P.W.H."/>
            <person name="Satoh N."/>
            <person name="Rokhsar D.S."/>
        </authorList>
    </citation>
    <scope>NUCLEOTIDE SEQUENCE [LARGE SCALE GENOMIC DNA]</scope>
    <source>
        <strain evidence="3">S238N-H82</strain>
        <tissue evidence="3">Testes</tissue>
    </source>
</reference>
<feature type="region of interest" description="Disordered" evidence="1">
    <location>
        <begin position="1"/>
        <end position="27"/>
    </location>
</feature>
<accession>C3YWK5</accession>
<name>C3YWK5_BRAFL</name>
<keyword evidence="2" id="KW-0812">Transmembrane</keyword>
<gene>
    <name evidence="3" type="ORF">BRAFLDRAFT_64413</name>
</gene>
<organism>
    <name type="scientific">Branchiostoma floridae</name>
    <name type="common">Florida lancelet</name>
    <name type="synonym">Amphioxus</name>
    <dbReference type="NCBI Taxonomy" id="7739"/>
    <lineage>
        <taxon>Eukaryota</taxon>
        <taxon>Metazoa</taxon>
        <taxon>Chordata</taxon>
        <taxon>Cephalochordata</taxon>
        <taxon>Leptocardii</taxon>
        <taxon>Amphioxiformes</taxon>
        <taxon>Branchiostomatidae</taxon>
        <taxon>Branchiostoma</taxon>
    </lineage>
</organism>
<feature type="compositionally biased region" description="Basic residues" evidence="1">
    <location>
        <begin position="9"/>
        <end position="27"/>
    </location>
</feature>
<evidence type="ECO:0000256" key="1">
    <source>
        <dbReference type="SAM" id="MobiDB-lite"/>
    </source>
</evidence>
<feature type="transmembrane region" description="Helical" evidence="2">
    <location>
        <begin position="48"/>
        <end position="72"/>
    </location>
</feature>
<keyword evidence="2" id="KW-0472">Membrane</keyword>